<dbReference type="EMBL" id="JBHSAY010000006">
    <property type="protein sequence ID" value="MFC4131357.1"/>
    <property type="molecule type" value="Genomic_DNA"/>
</dbReference>
<name>A0ABV8LK49_9ACTN</name>
<gene>
    <name evidence="2" type="ORF">ACFOZ4_12155</name>
</gene>
<evidence type="ECO:0000313" key="2">
    <source>
        <dbReference type="EMBL" id="MFC4131357.1"/>
    </source>
</evidence>
<dbReference type="RefSeq" id="WP_253754819.1">
    <property type="nucleotide sequence ID" value="NZ_JAMZDZ010000001.1"/>
</dbReference>
<reference evidence="3" key="1">
    <citation type="journal article" date="2019" name="Int. J. Syst. Evol. Microbiol.">
        <title>The Global Catalogue of Microorganisms (GCM) 10K type strain sequencing project: providing services to taxonomists for standard genome sequencing and annotation.</title>
        <authorList>
            <consortium name="The Broad Institute Genomics Platform"/>
            <consortium name="The Broad Institute Genome Sequencing Center for Infectious Disease"/>
            <person name="Wu L."/>
            <person name="Ma J."/>
        </authorList>
    </citation>
    <scope>NUCLEOTIDE SEQUENCE [LARGE SCALE GENOMIC DNA]</scope>
    <source>
        <strain evidence="3">CGMCC 4.7289</strain>
    </source>
</reference>
<dbReference type="Pfam" id="PF04149">
    <property type="entry name" value="DUF397"/>
    <property type="match status" value="1"/>
</dbReference>
<comment type="caution">
    <text evidence="2">The sequence shown here is derived from an EMBL/GenBank/DDBJ whole genome shotgun (WGS) entry which is preliminary data.</text>
</comment>
<evidence type="ECO:0000313" key="3">
    <source>
        <dbReference type="Proteomes" id="UP001595816"/>
    </source>
</evidence>
<dbReference type="InterPro" id="IPR007278">
    <property type="entry name" value="DUF397"/>
</dbReference>
<evidence type="ECO:0000259" key="1">
    <source>
        <dbReference type="Pfam" id="PF04149"/>
    </source>
</evidence>
<feature type="domain" description="DUF397" evidence="1">
    <location>
        <begin position="9"/>
        <end position="59"/>
    </location>
</feature>
<sequence length="65" mass="7300">MPAIPDPLPWRSSPRCDTGACVEVALLDDEVLVRDSKDRQGPVLRFSRAEWQAFLAGVQEGEFDR</sequence>
<dbReference type="Proteomes" id="UP001595816">
    <property type="component" value="Unassembled WGS sequence"/>
</dbReference>
<proteinExistence type="predicted"/>
<accession>A0ABV8LK49</accession>
<protein>
    <submittedName>
        <fullName evidence="2">DUF397 domain-containing protein</fullName>
    </submittedName>
</protein>
<keyword evidence="3" id="KW-1185">Reference proteome</keyword>
<organism evidence="2 3">
    <name type="scientific">Hamadaea flava</name>
    <dbReference type="NCBI Taxonomy" id="1742688"/>
    <lineage>
        <taxon>Bacteria</taxon>
        <taxon>Bacillati</taxon>
        <taxon>Actinomycetota</taxon>
        <taxon>Actinomycetes</taxon>
        <taxon>Micromonosporales</taxon>
        <taxon>Micromonosporaceae</taxon>
        <taxon>Hamadaea</taxon>
    </lineage>
</organism>